<dbReference type="PANTHER" id="PTHR33320">
    <property type="entry name" value="METHIONYL-TRNA SYNTHETASE"/>
    <property type="match status" value="1"/>
</dbReference>
<dbReference type="EMBL" id="CP097510">
    <property type="protein sequence ID" value="URE36384.1"/>
    <property type="molecule type" value="Genomic_DNA"/>
</dbReference>
<accession>A0A9E7HUG7</accession>
<organism evidence="2 3">
    <name type="scientific">Musa troglodytarum</name>
    <name type="common">fe'i banana</name>
    <dbReference type="NCBI Taxonomy" id="320322"/>
    <lineage>
        <taxon>Eukaryota</taxon>
        <taxon>Viridiplantae</taxon>
        <taxon>Streptophyta</taxon>
        <taxon>Embryophyta</taxon>
        <taxon>Tracheophyta</taxon>
        <taxon>Spermatophyta</taxon>
        <taxon>Magnoliopsida</taxon>
        <taxon>Liliopsida</taxon>
        <taxon>Zingiberales</taxon>
        <taxon>Musaceae</taxon>
        <taxon>Musa</taxon>
    </lineage>
</organism>
<proteinExistence type="predicted"/>
<feature type="compositionally biased region" description="Basic residues" evidence="1">
    <location>
        <begin position="160"/>
        <end position="173"/>
    </location>
</feature>
<keyword evidence="3" id="KW-1185">Reference proteome</keyword>
<evidence type="ECO:0000313" key="3">
    <source>
        <dbReference type="Proteomes" id="UP001055439"/>
    </source>
</evidence>
<dbReference type="AlphaFoldDB" id="A0A9E7HUG7"/>
<gene>
    <name evidence="2" type="ORF">MUK42_08073</name>
</gene>
<evidence type="ECO:0000256" key="1">
    <source>
        <dbReference type="SAM" id="MobiDB-lite"/>
    </source>
</evidence>
<sequence length="254" mass="27990">MARRSSSSSSSSCRQYLHSAYYIRRLMRLAFVFVIFKPTHQSSLPSMRKKKKKAGTRMVYLWSIISSMLVGTGEPFNFSESRGVVVMRVEVSSGTNDKLINEFDLVLNQRREKEAVTSNDAVRTCEAKMGAASTSALHGSRVGRGLQLAPVGGPRPPPPRWRRASGRLQRSRTHSSSGEGEEEGGREMCLVFGCGEEKKALGTHTAPGSCPYCGGVVMATDVEKLLRLCCLPVCLKTTTKYSCTHCSRRLVTYP</sequence>
<name>A0A9E7HUG7_9LILI</name>
<reference evidence="2" key="1">
    <citation type="submission" date="2022-05" db="EMBL/GenBank/DDBJ databases">
        <title>The Musa troglodytarum L. genome provides insights into the mechanism of non-climacteric behaviour and enrichment of carotenoids.</title>
        <authorList>
            <person name="Wang J."/>
        </authorList>
    </citation>
    <scope>NUCLEOTIDE SEQUENCE</scope>
    <source>
        <tissue evidence="2">Leaf</tissue>
    </source>
</reference>
<dbReference type="Proteomes" id="UP001055439">
    <property type="component" value="Chromosome 8"/>
</dbReference>
<feature type="region of interest" description="Disordered" evidence="1">
    <location>
        <begin position="147"/>
        <end position="183"/>
    </location>
</feature>
<protein>
    <submittedName>
        <fullName evidence="2">Uncharacterized protein</fullName>
    </submittedName>
</protein>
<dbReference type="PANTHER" id="PTHR33320:SF30">
    <property type="entry name" value="OS04G0606200 PROTEIN"/>
    <property type="match status" value="1"/>
</dbReference>
<evidence type="ECO:0000313" key="2">
    <source>
        <dbReference type="EMBL" id="URE36384.1"/>
    </source>
</evidence>